<accession>A0A1D9G306</accession>
<gene>
    <name evidence="1" type="ORF">BJP36_21060</name>
</gene>
<proteinExistence type="predicted"/>
<evidence type="ECO:0000313" key="2">
    <source>
        <dbReference type="Proteomes" id="UP000176944"/>
    </source>
</evidence>
<name>A0A1D9G306_MOOP1</name>
<dbReference type="AlphaFoldDB" id="A0A1D9G306"/>
<dbReference type="Proteomes" id="UP000176944">
    <property type="component" value="Chromosome"/>
</dbReference>
<evidence type="ECO:0000313" key="1">
    <source>
        <dbReference type="EMBL" id="AOY82017.2"/>
    </source>
</evidence>
<organism evidence="1 2">
    <name type="scientific">Moorena producens (strain JHB)</name>
    <dbReference type="NCBI Taxonomy" id="1454205"/>
    <lineage>
        <taxon>Bacteria</taxon>
        <taxon>Bacillati</taxon>
        <taxon>Cyanobacteriota</taxon>
        <taxon>Cyanophyceae</taxon>
        <taxon>Coleofasciculales</taxon>
        <taxon>Coleofasciculaceae</taxon>
        <taxon>Moorena</taxon>
    </lineage>
</organism>
<reference evidence="2" key="1">
    <citation type="submission" date="2016-10" db="EMBL/GenBank/DDBJ databases">
        <title>Comparative genomics uncovers the prolific and rare metabolic potential of the cyanobacterial genus Moorea.</title>
        <authorList>
            <person name="Leao T."/>
            <person name="Castelao G."/>
            <person name="Korobeynikov A."/>
            <person name="Monroe E.A."/>
            <person name="Podell S."/>
            <person name="Glukhov E."/>
            <person name="Allen E."/>
            <person name="Gerwick W.H."/>
            <person name="Gerwick L."/>
        </authorList>
    </citation>
    <scope>NUCLEOTIDE SEQUENCE [LARGE SCALE GENOMIC DNA]</scope>
    <source>
        <strain evidence="2">JHB</strain>
    </source>
</reference>
<dbReference type="EMBL" id="CP017708">
    <property type="protein sequence ID" value="AOY82017.2"/>
    <property type="molecule type" value="Genomic_DNA"/>
</dbReference>
<sequence length="84" mass="9121">MAEAPVFIRGLVSYQLSAISYQLSAISYQLSAISYQLSAISYQLSAISYQLSANALQMVLLEVLKAFGHATRTANSLRARYGNG</sequence>
<protein>
    <submittedName>
        <fullName evidence="1">Uncharacterized protein</fullName>
    </submittedName>
</protein>